<dbReference type="InterPro" id="IPR002789">
    <property type="entry name" value="HerA_central"/>
</dbReference>
<dbReference type="InterPro" id="IPR003593">
    <property type="entry name" value="AAA+_ATPase"/>
</dbReference>
<gene>
    <name evidence="2" type="ORF">EPJ69_01575</name>
</gene>
<feature type="domain" description="AAA+ ATPase" evidence="1">
    <location>
        <begin position="43"/>
        <end position="247"/>
    </location>
</feature>
<dbReference type="RefSeq" id="WP_147735657.1">
    <property type="nucleotide sequence ID" value="NZ_SAXX01000003.1"/>
</dbReference>
<dbReference type="SMART" id="SM00382">
    <property type="entry name" value="AAA"/>
    <property type="match status" value="1"/>
</dbReference>
<accession>A0A5C8EE44</accession>
<evidence type="ECO:0000313" key="3">
    <source>
        <dbReference type="Proteomes" id="UP000324707"/>
    </source>
</evidence>
<evidence type="ECO:0000259" key="1">
    <source>
        <dbReference type="SMART" id="SM00382"/>
    </source>
</evidence>
<dbReference type="InterPro" id="IPR008571">
    <property type="entry name" value="HerA-like"/>
</dbReference>
<evidence type="ECO:0000313" key="2">
    <source>
        <dbReference type="EMBL" id="TXJ34892.1"/>
    </source>
</evidence>
<proteinExistence type="predicted"/>
<dbReference type="InterPro" id="IPR027417">
    <property type="entry name" value="P-loop_NTPase"/>
</dbReference>
<comment type="caution">
    <text evidence="2">The sequence shown here is derived from an EMBL/GenBank/DDBJ whole genome shotgun (WGS) entry which is preliminary data.</text>
</comment>
<dbReference type="CDD" id="cd01127">
    <property type="entry name" value="TrwB_TraG_TraD_VirD4"/>
    <property type="match status" value="1"/>
</dbReference>
<reference evidence="2 3" key="1">
    <citation type="journal article" date="1992" name="Lakartidningen">
        <title>[Penicillin V and not amoxicillin is the first choice preparation in acute otitis].</title>
        <authorList>
            <person name="Kamme C."/>
            <person name="Lundgren K."/>
            <person name="Prellner K."/>
        </authorList>
    </citation>
    <scope>NUCLEOTIDE SEQUENCE [LARGE SCALE GENOMIC DNA]</scope>
    <source>
        <strain evidence="2 3">PC5538III-lc</strain>
    </source>
</reference>
<dbReference type="AlphaFoldDB" id="A0A5C8EE44"/>
<sequence>MYSPVFKVINIEKSPNKFVYPEYKLGVIQKTNIPSVINLHDAISHHIALIGVTGSGKSFLAREMIKELMQDTKIICVDFTREYAEKFKNLQTYKFDNKNKDEINNFMQSVEKICIFELPSIANTKDVLTQTQSFIELVFEYAKNKQTKQRICLVLEEAHTIVPETSFLGDLGDYGSSKALVNKMGQVTLQSRKYGVGLMVIGQRTANISKTILTQCNTMICFQAFDDTNFNFLGNYIGKDLAISLPSLKKYHAVVSGKAIKSNLPLIVDITRNELNKNVNE</sequence>
<dbReference type="SUPFAM" id="SSF52540">
    <property type="entry name" value="P-loop containing nucleoside triphosphate hydrolases"/>
    <property type="match status" value="1"/>
</dbReference>
<dbReference type="Gene3D" id="3.40.50.300">
    <property type="entry name" value="P-loop containing nucleotide triphosphate hydrolases"/>
    <property type="match status" value="1"/>
</dbReference>
<dbReference type="PANTHER" id="PTHR42957">
    <property type="entry name" value="HELICASE MJ1565-RELATED"/>
    <property type="match status" value="1"/>
</dbReference>
<dbReference type="EMBL" id="SAXX01000003">
    <property type="protein sequence ID" value="TXJ34892.1"/>
    <property type="molecule type" value="Genomic_DNA"/>
</dbReference>
<dbReference type="Proteomes" id="UP000324707">
    <property type="component" value="Unassembled WGS sequence"/>
</dbReference>
<dbReference type="PANTHER" id="PTHR42957:SF1">
    <property type="entry name" value="HELICASE MJ1565-RELATED"/>
    <property type="match status" value="1"/>
</dbReference>
<organism evidence="2 3">
    <name type="scientific">Brachyspira aalborgi</name>
    <dbReference type="NCBI Taxonomy" id="29522"/>
    <lineage>
        <taxon>Bacteria</taxon>
        <taxon>Pseudomonadati</taxon>
        <taxon>Spirochaetota</taxon>
        <taxon>Spirochaetia</taxon>
        <taxon>Brachyspirales</taxon>
        <taxon>Brachyspiraceae</taxon>
        <taxon>Brachyspira</taxon>
    </lineage>
</organism>
<name>A0A5C8EE44_9SPIR</name>
<protein>
    <submittedName>
        <fullName evidence="2">DUF87 domain-containing protein</fullName>
    </submittedName>
</protein>
<dbReference type="Pfam" id="PF01935">
    <property type="entry name" value="DUF87"/>
    <property type="match status" value="1"/>
</dbReference>